<proteinExistence type="predicted"/>
<dbReference type="Pfam" id="PF01965">
    <property type="entry name" value="DJ-1_PfpI"/>
    <property type="match status" value="1"/>
</dbReference>
<reference evidence="2" key="1">
    <citation type="submission" date="2024-05" db="EMBL/GenBank/DDBJ databases">
        <title>Herbiconiux sp. A18JL235.</title>
        <authorList>
            <person name="Zhang G."/>
        </authorList>
    </citation>
    <scope>NUCLEOTIDE SEQUENCE</scope>
    <source>
        <strain evidence="2">A18JL235</strain>
    </source>
</reference>
<keyword evidence="2" id="KW-0456">Lyase</keyword>
<organism evidence="2">
    <name type="scientific">Herbiconiux sp. A18JL235</name>
    <dbReference type="NCBI Taxonomy" id="3152363"/>
    <lineage>
        <taxon>Bacteria</taxon>
        <taxon>Bacillati</taxon>
        <taxon>Actinomycetota</taxon>
        <taxon>Actinomycetes</taxon>
        <taxon>Micrococcales</taxon>
        <taxon>Microbacteriaceae</taxon>
        <taxon>Herbiconiux</taxon>
    </lineage>
</organism>
<feature type="domain" description="DJ-1/PfpI" evidence="1">
    <location>
        <begin position="19"/>
        <end position="179"/>
    </location>
</feature>
<dbReference type="GO" id="GO:0006355">
    <property type="term" value="P:regulation of DNA-templated transcription"/>
    <property type="evidence" value="ECO:0007669"/>
    <property type="project" value="TreeGrafter"/>
</dbReference>
<dbReference type="EMBL" id="CP162511">
    <property type="protein sequence ID" value="XDI05095.1"/>
    <property type="molecule type" value="Genomic_DNA"/>
</dbReference>
<dbReference type="PANTHER" id="PTHR43130">
    <property type="entry name" value="ARAC-FAMILY TRANSCRIPTIONAL REGULATOR"/>
    <property type="match status" value="1"/>
</dbReference>
<evidence type="ECO:0000259" key="1">
    <source>
        <dbReference type="Pfam" id="PF01965"/>
    </source>
</evidence>
<dbReference type="Gene3D" id="3.40.50.880">
    <property type="match status" value="1"/>
</dbReference>
<sequence length="242" mass="25383">MTSPDPAPSPASAPTPGLRIGLLVFSNVTQLDLTGPLQVFADVPGASVDVIGKTPDPVPTDAVITLTPTVTYAACPQLDVLCVPGGHGVDLLLDDDETLDFLRSQAERARYVTSVCTGALLLGAAGLLQGYRATTHWSAFELLAEFGATPERSRVCHDRDRITGGGVTAGIDFALSVVAELCGRDVAERIQLHLEYDPAPPFTAGSPSTAPTAVLEAFRAAGAAHQADREERVRRAAARMRA</sequence>
<name>A0AB39BF24_9MICO</name>
<dbReference type="PANTHER" id="PTHR43130:SF2">
    <property type="entry name" value="DJ-1_PFPI DOMAIN-CONTAINING PROTEIN"/>
    <property type="match status" value="1"/>
</dbReference>
<protein>
    <submittedName>
        <fullName evidence="2">DJ-1/PfpI family protein</fullName>
        <ecNumber evidence="2">4.2.1.-</ecNumber>
    </submittedName>
</protein>
<dbReference type="AlphaFoldDB" id="A0AB39BF24"/>
<dbReference type="SUPFAM" id="SSF52317">
    <property type="entry name" value="Class I glutamine amidotransferase-like"/>
    <property type="match status" value="1"/>
</dbReference>
<dbReference type="EC" id="4.2.1.-" evidence="2"/>
<evidence type="ECO:0000313" key="2">
    <source>
        <dbReference type="EMBL" id="XDI05095.1"/>
    </source>
</evidence>
<dbReference type="CDD" id="cd03139">
    <property type="entry name" value="GATase1_PfpI_2"/>
    <property type="match status" value="1"/>
</dbReference>
<dbReference type="RefSeq" id="WP_368497478.1">
    <property type="nucleotide sequence ID" value="NZ_CP162511.1"/>
</dbReference>
<dbReference type="GO" id="GO:0016829">
    <property type="term" value="F:lyase activity"/>
    <property type="evidence" value="ECO:0007669"/>
    <property type="project" value="UniProtKB-KW"/>
</dbReference>
<dbReference type="InterPro" id="IPR029062">
    <property type="entry name" value="Class_I_gatase-like"/>
</dbReference>
<accession>A0AB39BF24</accession>
<dbReference type="InterPro" id="IPR052158">
    <property type="entry name" value="INH-QAR"/>
</dbReference>
<dbReference type="InterPro" id="IPR002818">
    <property type="entry name" value="DJ-1/PfpI"/>
</dbReference>
<gene>
    <name evidence="2" type="ORF">ABFY20_17475</name>
</gene>